<keyword evidence="3" id="KW-1185">Reference proteome</keyword>
<dbReference type="InterPro" id="IPR036259">
    <property type="entry name" value="MFS_trans_sf"/>
</dbReference>
<dbReference type="PANTHER" id="PTHR11328:SF24">
    <property type="entry name" value="MAJOR FACILITATOR SUPERFAMILY (MFS) PROFILE DOMAIN-CONTAINING PROTEIN"/>
    <property type="match status" value="1"/>
</dbReference>
<dbReference type="RefSeq" id="WP_205174514.1">
    <property type="nucleotide sequence ID" value="NZ_JAFBDZ010000004.1"/>
</dbReference>
<dbReference type="NCBIfam" id="TIGR00792">
    <property type="entry name" value="gph"/>
    <property type="match status" value="1"/>
</dbReference>
<gene>
    <name evidence="2" type="ORF">JOC86_003903</name>
</gene>
<feature type="transmembrane region" description="Helical" evidence="1">
    <location>
        <begin position="308"/>
        <end position="327"/>
    </location>
</feature>
<feature type="transmembrane region" description="Helical" evidence="1">
    <location>
        <begin position="281"/>
        <end position="301"/>
    </location>
</feature>
<dbReference type="Pfam" id="PF13347">
    <property type="entry name" value="MFS_2"/>
    <property type="match status" value="1"/>
</dbReference>
<reference evidence="2 3" key="1">
    <citation type="submission" date="2021-01" db="EMBL/GenBank/DDBJ databases">
        <title>Genomic Encyclopedia of Type Strains, Phase IV (KMG-IV): sequencing the most valuable type-strain genomes for metagenomic binning, comparative biology and taxonomic classification.</title>
        <authorList>
            <person name="Goeker M."/>
        </authorList>
    </citation>
    <scope>NUCLEOTIDE SEQUENCE [LARGE SCALE GENOMIC DNA]</scope>
    <source>
        <strain evidence="2 3">DSM 24834</strain>
    </source>
</reference>
<feature type="transmembrane region" description="Helical" evidence="1">
    <location>
        <begin position="333"/>
        <end position="354"/>
    </location>
</feature>
<dbReference type="SUPFAM" id="SSF103473">
    <property type="entry name" value="MFS general substrate transporter"/>
    <property type="match status" value="1"/>
</dbReference>
<dbReference type="CDD" id="cd17332">
    <property type="entry name" value="MFS_MelB_like"/>
    <property type="match status" value="1"/>
</dbReference>
<feature type="transmembrane region" description="Helical" evidence="1">
    <location>
        <begin position="93"/>
        <end position="110"/>
    </location>
</feature>
<sequence length="458" mass="50291">MAILKADTSVELQSDKLGTKEKVSYGLGDLASNFVWGMTSAYLLFFYTDIFGISAAAVGTLFLITRIWDAINDPMMGVIVDKTKSRHGKTRPYLLYLSIPFGILSVLTFITPDFSDTGKLVYAYITYFLLGMIYTAINLPYGALMSTMTRDSNEKSQLGSFRMMGLAVGTIIVSALTMPLVEFFGNGNLQVGFPITMAVYSIVGVILFFITFKNCKERYSDHLGAGSNVKVGKSFSNMLKNQPWVVISINSIVQFLRIGVLFGVLIYYVTYVLEQPALVPLYLTLASVANFAGGAIAPWALKRLGNRNGSIILLSASVPLFVLLIFLEDGSTILFATVFFIALTLIGINGAANFAMLADTIDYQEWKFGQRTEGLLYSGYSFATKFGIAIGSALVAYALGWAGYNPDAITESALSMIRFLLFAGLIAFTILQVITLAFYKLDQNHAEIIKELEMRNHS</sequence>
<feature type="transmembrane region" description="Helical" evidence="1">
    <location>
        <begin position="122"/>
        <end position="144"/>
    </location>
</feature>
<organism evidence="2 3">
    <name type="scientific">Rossellomorea pakistanensis</name>
    <dbReference type="NCBI Taxonomy" id="992288"/>
    <lineage>
        <taxon>Bacteria</taxon>
        <taxon>Bacillati</taxon>
        <taxon>Bacillota</taxon>
        <taxon>Bacilli</taxon>
        <taxon>Bacillales</taxon>
        <taxon>Bacillaceae</taxon>
        <taxon>Rossellomorea</taxon>
    </lineage>
</organism>
<feature type="transmembrane region" description="Helical" evidence="1">
    <location>
        <begin position="191"/>
        <end position="212"/>
    </location>
</feature>
<keyword evidence="1" id="KW-0472">Membrane</keyword>
<name>A0ABS2NHM3_9BACI</name>
<dbReference type="Proteomes" id="UP001646157">
    <property type="component" value="Unassembled WGS sequence"/>
</dbReference>
<dbReference type="InterPro" id="IPR039672">
    <property type="entry name" value="MFS_2"/>
</dbReference>
<dbReference type="PANTHER" id="PTHR11328">
    <property type="entry name" value="MAJOR FACILITATOR SUPERFAMILY DOMAIN-CONTAINING PROTEIN"/>
    <property type="match status" value="1"/>
</dbReference>
<dbReference type="EMBL" id="JAFBDZ010000004">
    <property type="protein sequence ID" value="MBM7587330.1"/>
    <property type="molecule type" value="Genomic_DNA"/>
</dbReference>
<comment type="caution">
    <text evidence="2">The sequence shown here is derived from an EMBL/GenBank/DDBJ whole genome shotgun (WGS) entry which is preliminary data.</text>
</comment>
<evidence type="ECO:0000313" key="3">
    <source>
        <dbReference type="Proteomes" id="UP001646157"/>
    </source>
</evidence>
<feature type="transmembrane region" description="Helical" evidence="1">
    <location>
        <begin position="419"/>
        <end position="439"/>
    </location>
</feature>
<protein>
    <submittedName>
        <fullName evidence="2">GPH family glycoside/pentoside/hexuronide:cation symporter</fullName>
    </submittedName>
</protein>
<feature type="transmembrane region" description="Helical" evidence="1">
    <location>
        <begin position="42"/>
        <end position="65"/>
    </location>
</feature>
<keyword evidence="1" id="KW-1133">Transmembrane helix</keyword>
<feature type="transmembrane region" description="Helical" evidence="1">
    <location>
        <begin position="244"/>
        <end position="269"/>
    </location>
</feature>
<feature type="transmembrane region" description="Helical" evidence="1">
    <location>
        <begin position="165"/>
        <end position="185"/>
    </location>
</feature>
<accession>A0ABS2NHM3</accession>
<proteinExistence type="predicted"/>
<evidence type="ECO:0000313" key="2">
    <source>
        <dbReference type="EMBL" id="MBM7587330.1"/>
    </source>
</evidence>
<feature type="transmembrane region" description="Helical" evidence="1">
    <location>
        <begin position="375"/>
        <end position="399"/>
    </location>
</feature>
<keyword evidence="1" id="KW-0812">Transmembrane</keyword>
<evidence type="ECO:0000256" key="1">
    <source>
        <dbReference type="SAM" id="Phobius"/>
    </source>
</evidence>
<dbReference type="Gene3D" id="1.20.1250.20">
    <property type="entry name" value="MFS general substrate transporter like domains"/>
    <property type="match status" value="2"/>
</dbReference>
<dbReference type="InterPro" id="IPR001927">
    <property type="entry name" value="Na/Gal_symport"/>
</dbReference>